<accession>A0A382ZXY8</accession>
<feature type="non-terminal residue" evidence="1">
    <location>
        <position position="1"/>
    </location>
</feature>
<name>A0A382ZXY8_9ZZZZ</name>
<protein>
    <submittedName>
        <fullName evidence="1">Uncharacterized protein</fullName>
    </submittedName>
</protein>
<dbReference type="AlphaFoldDB" id="A0A382ZXY8"/>
<evidence type="ECO:0000313" key="1">
    <source>
        <dbReference type="EMBL" id="SVD99855.1"/>
    </source>
</evidence>
<sequence length="79" mass="9361">DEVFKGKEEDFIKFHLPLLITRIKDGASPLLKDIVWEEENEETNDLKEIIEENERNYRVAESTNRDIINDVRKVLDGFK</sequence>
<reference evidence="1" key="1">
    <citation type="submission" date="2018-05" db="EMBL/GenBank/DDBJ databases">
        <authorList>
            <person name="Lanie J.A."/>
            <person name="Ng W.-L."/>
            <person name="Kazmierczak K.M."/>
            <person name="Andrzejewski T.M."/>
            <person name="Davidsen T.M."/>
            <person name="Wayne K.J."/>
            <person name="Tettelin H."/>
            <person name="Glass J.I."/>
            <person name="Rusch D."/>
            <person name="Podicherti R."/>
            <person name="Tsui H.-C.T."/>
            <person name="Winkler M.E."/>
        </authorList>
    </citation>
    <scope>NUCLEOTIDE SEQUENCE</scope>
</reference>
<dbReference type="EMBL" id="UINC01187235">
    <property type="protein sequence ID" value="SVD99855.1"/>
    <property type="molecule type" value="Genomic_DNA"/>
</dbReference>
<gene>
    <name evidence="1" type="ORF">METZ01_LOCUS452709</name>
</gene>
<proteinExistence type="predicted"/>
<organism evidence="1">
    <name type="scientific">marine metagenome</name>
    <dbReference type="NCBI Taxonomy" id="408172"/>
    <lineage>
        <taxon>unclassified sequences</taxon>
        <taxon>metagenomes</taxon>
        <taxon>ecological metagenomes</taxon>
    </lineage>
</organism>